<dbReference type="PRINTS" id="PR00409">
    <property type="entry name" value="PHDIOXRDTASE"/>
</dbReference>
<dbReference type="InterPro" id="IPR036010">
    <property type="entry name" value="2Fe-2S_ferredoxin-like_sf"/>
</dbReference>
<dbReference type="InterPro" id="IPR001041">
    <property type="entry name" value="2Fe-2S_ferredoxin-type"/>
</dbReference>
<evidence type="ECO:0000313" key="11">
    <source>
        <dbReference type="Proteomes" id="UP000269271"/>
    </source>
</evidence>
<dbReference type="Proteomes" id="UP000269271">
    <property type="component" value="Unassembled WGS sequence"/>
</dbReference>
<dbReference type="CDD" id="cd06185">
    <property type="entry name" value="PDR_like"/>
    <property type="match status" value="1"/>
</dbReference>
<keyword evidence="2" id="KW-0001">2Fe-2S</keyword>
<keyword evidence="5" id="KW-0408">Iron</keyword>
<organism evidence="10 11">
    <name type="scientific">Burkholderia contaminans</name>
    <dbReference type="NCBI Taxonomy" id="488447"/>
    <lineage>
        <taxon>Bacteria</taxon>
        <taxon>Pseudomonadati</taxon>
        <taxon>Pseudomonadota</taxon>
        <taxon>Betaproteobacteria</taxon>
        <taxon>Burkholderiales</taxon>
        <taxon>Burkholderiaceae</taxon>
        <taxon>Burkholderia</taxon>
        <taxon>Burkholderia cepacia complex</taxon>
    </lineage>
</organism>
<comment type="caution">
    <text evidence="10">The sequence shown here is derived from an EMBL/GenBank/DDBJ whole genome shotgun (WGS) entry which is preliminary data.</text>
</comment>
<dbReference type="PROSITE" id="PS51384">
    <property type="entry name" value="FAD_FR"/>
    <property type="match status" value="1"/>
</dbReference>
<keyword evidence="4" id="KW-0560">Oxidoreductase</keyword>
<feature type="domain" description="FAD-binding FR-type" evidence="9">
    <location>
        <begin position="46"/>
        <end position="146"/>
    </location>
</feature>
<evidence type="ECO:0000259" key="9">
    <source>
        <dbReference type="PROSITE" id="PS51384"/>
    </source>
</evidence>
<sequence>MHRWTPMLPESRRPRANARRRPFFSVNSTTKRGNHMRDQSIRSVIDEWRPLRLVDRYRLAENIFAVTLASESGMPLSEIAPGDHIEVQVPGGVRAYSLCNSPGARDHYLLAIHHSTSRGGAHYLCDTCRVGDTVQVRGPGNCFALSPMHRRVVLIAGGIGITPIISMAEHLALRGIDFDMHYSASSRSAAAFVDRLDGSAYRDRVRYHFRDDPRCERLDLEALFKSLDATRNVYLCGPNAMLAEAMTLSERYSLSDRLHCERFGASRTVSDVSAPNGDFDVWAARSGRRVEVPADCSIAAALTRAGIDVPLSCEQGVCGMCMTRVLDGIPDHRDAVLSDAERAANDVILPCVSRAKSASITLDL</sequence>
<accession>A0A3N8RH64</accession>
<evidence type="ECO:0000256" key="3">
    <source>
        <dbReference type="ARBA" id="ARBA00022723"/>
    </source>
</evidence>
<dbReference type="SUPFAM" id="SSF52343">
    <property type="entry name" value="Ferredoxin reductase-like, C-terminal NADP-linked domain"/>
    <property type="match status" value="1"/>
</dbReference>
<dbReference type="SUPFAM" id="SSF63380">
    <property type="entry name" value="Riboflavin synthase domain-like"/>
    <property type="match status" value="1"/>
</dbReference>
<dbReference type="Gene3D" id="3.10.20.30">
    <property type="match status" value="1"/>
</dbReference>
<evidence type="ECO:0000256" key="2">
    <source>
        <dbReference type="ARBA" id="ARBA00022714"/>
    </source>
</evidence>
<dbReference type="GO" id="GO:0051537">
    <property type="term" value="F:2 iron, 2 sulfur cluster binding"/>
    <property type="evidence" value="ECO:0007669"/>
    <property type="project" value="UniProtKB-KW"/>
</dbReference>
<keyword evidence="6" id="KW-0411">Iron-sulfur</keyword>
<dbReference type="PROSITE" id="PS51085">
    <property type="entry name" value="2FE2S_FER_2"/>
    <property type="match status" value="1"/>
</dbReference>
<dbReference type="InterPro" id="IPR017938">
    <property type="entry name" value="Riboflavin_synthase-like_b-brl"/>
</dbReference>
<feature type="region of interest" description="Disordered" evidence="7">
    <location>
        <begin position="1"/>
        <end position="21"/>
    </location>
</feature>
<dbReference type="CDD" id="cd00207">
    <property type="entry name" value="fer2"/>
    <property type="match status" value="1"/>
</dbReference>
<keyword evidence="1" id="KW-0285">Flavoprotein</keyword>
<dbReference type="Pfam" id="PF00111">
    <property type="entry name" value="Fer2"/>
    <property type="match status" value="1"/>
</dbReference>
<name>A0A3N8RH64_9BURK</name>
<dbReference type="Gene3D" id="3.40.50.80">
    <property type="entry name" value="Nucleotide-binding domain of ferredoxin-NADP reductase (FNR) module"/>
    <property type="match status" value="1"/>
</dbReference>
<evidence type="ECO:0000256" key="5">
    <source>
        <dbReference type="ARBA" id="ARBA00023004"/>
    </source>
</evidence>
<dbReference type="Gene3D" id="2.40.30.10">
    <property type="entry name" value="Translation factors"/>
    <property type="match status" value="1"/>
</dbReference>
<evidence type="ECO:0000256" key="6">
    <source>
        <dbReference type="ARBA" id="ARBA00023014"/>
    </source>
</evidence>
<evidence type="ECO:0000259" key="8">
    <source>
        <dbReference type="PROSITE" id="PS51085"/>
    </source>
</evidence>
<proteinExistence type="predicted"/>
<dbReference type="SUPFAM" id="SSF54292">
    <property type="entry name" value="2Fe-2S ferredoxin-like"/>
    <property type="match status" value="1"/>
</dbReference>
<feature type="domain" description="2Fe-2S ferredoxin-type" evidence="8">
    <location>
        <begin position="270"/>
        <end position="364"/>
    </location>
</feature>
<dbReference type="InterPro" id="IPR050415">
    <property type="entry name" value="MRET"/>
</dbReference>
<dbReference type="PANTHER" id="PTHR47354">
    <property type="entry name" value="NADH OXIDOREDUCTASE HCR"/>
    <property type="match status" value="1"/>
</dbReference>
<evidence type="ECO:0000256" key="4">
    <source>
        <dbReference type="ARBA" id="ARBA00023002"/>
    </source>
</evidence>
<dbReference type="InterPro" id="IPR039261">
    <property type="entry name" value="FNR_nucleotide-bd"/>
</dbReference>
<evidence type="ECO:0000313" key="10">
    <source>
        <dbReference type="EMBL" id="RQT18989.1"/>
    </source>
</evidence>
<dbReference type="PANTHER" id="PTHR47354:SF1">
    <property type="entry name" value="CARNITINE MONOOXYGENASE REDUCTASE SUBUNIT"/>
    <property type="match status" value="1"/>
</dbReference>
<dbReference type="GO" id="GO:0046872">
    <property type="term" value="F:metal ion binding"/>
    <property type="evidence" value="ECO:0007669"/>
    <property type="project" value="UniProtKB-KW"/>
</dbReference>
<reference evidence="10 11" key="1">
    <citation type="submission" date="2018-08" db="EMBL/GenBank/DDBJ databases">
        <title>Comparative analysis of Burkholderia isolates from Puerto Rico.</title>
        <authorList>
            <person name="Hall C."/>
            <person name="Sahl J."/>
            <person name="Wagner D."/>
        </authorList>
    </citation>
    <scope>NUCLEOTIDE SEQUENCE [LARGE SCALE GENOMIC DNA]</scope>
    <source>
        <strain evidence="10 11">Bp9001</strain>
    </source>
</reference>
<dbReference type="InterPro" id="IPR006058">
    <property type="entry name" value="2Fe2S_fd_BS"/>
</dbReference>
<gene>
    <name evidence="10" type="ORF">DF037_34605</name>
</gene>
<dbReference type="PROSITE" id="PS00197">
    <property type="entry name" value="2FE2S_FER_1"/>
    <property type="match status" value="1"/>
</dbReference>
<dbReference type="GO" id="GO:0016491">
    <property type="term" value="F:oxidoreductase activity"/>
    <property type="evidence" value="ECO:0007669"/>
    <property type="project" value="UniProtKB-KW"/>
</dbReference>
<dbReference type="EMBL" id="QTQX01000031">
    <property type="protein sequence ID" value="RQT18989.1"/>
    <property type="molecule type" value="Genomic_DNA"/>
</dbReference>
<dbReference type="InterPro" id="IPR017927">
    <property type="entry name" value="FAD-bd_FR_type"/>
</dbReference>
<keyword evidence="3" id="KW-0479">Metal-binding</keyword>
<evidence type="ECO:0000256" key="1">
    <source>
        <dbReference type="ARBA" id="ARBA00022630"/>
    </source>
</evidence>
<protein>
    <submittedName>
        <fullName evidence="10">Oxidoreductase</fullName>
    </submittedName>
</protein>
<evidence type="ECO:0000256" key="7">
    <source>
        <dbReference type="SAM" id="MobiDB-lite"/>
    </source>
</evidence>
<dbReference type="InterPro" id="IPR012675">
    <property type="entry name" value="Beta-grasp_dom_sf"/>
</dbReference>
<dbReference type="AlphaFoldDB" id="A0A3N8RH64"/>